<dbReference type="Gene3D" id="3.10.20.90">
    <property type="entry name" value="Phosphatidylinositol 3-kinase Catalytic Subunit, Chain A, domain 1"/>
    <property type="match status" value="1"/>
</dbReference>
<dbReference type="Proteomes" id="UP001374579">
    <property type="component" value="Unassembled WGS sequence"/>
</dbReference>
<organism evidence="2 3">
    <name type="scientific">Littorina saxatilis</name>
    <dbReference type="NCBI Taxonomy" id="31220"/>
    <lineage>
        <taxon>Eukaryota</taxon>
        <taxon>Metazoa</taxon>
        <taxon>Spiralia</taxon>
        <taxon>Lophotrochozoa</taxon>
        <taxon>Mollusca</taxon>
        <taxon>Gastropoda</taxon>
        <taxon>Caenogastropoda</taxon>
        <taxon>Littorinimorpha</taxon>
        <taxon>Littorinoidea</taxon>
        <taxon>Littorinidae</taxon>
        <taxon>Littorina</taxon>
    </lineage>
</organism>
<proteinExistence type="predicted"/>
<name>A0AAN9BNG6_9CAEN</name>
<reference evidence="2 3" key="1">
    <citation type="submission" date="2024-02" db="EMBL/GenBank/DDBJ databases">
        <title>Chromosome-scale genome assembly of the rough periwinkle Littorina saxatilis.</title>
        <authorList>
            <person name="De Jode A."/>
            <person name="Faria R."/>
            <person name="Formenti G."/>
            <person name="Sims Y."/>
            <person name="Smith T.P."/>
            <person name="Tracey A."/>
            <person name="Wood J.M.D."/>
            <person name="Zagrodzka Z.B."/>
            <person name="Johannesson K."/>
            <person name="Butlin R.K."/>
            <person name="Leder E.H."/>
        </authorList>
    </citation>
    <scope>NUCLEOTIDE SEQUENCE [LARGE SCALE GENOMIC DNA]</scope>
    <source>
        <strain evidence="2">Snail1</strain>
        <tissue evidence="2">Muscle</tissue>
    </source>
</reference>
<dbReference type="InterPro" id="IPR029071">
    <property type="entry name" value="Ubiquitin-like_domsf"/>
</dbReference>
<dbReference type="AlphaFoldDB" id="A0AAN9BNG6"/>
<evidence type="ECO:0000313" key="3">
    <source>
        <dbReference type="Proteomes" id="UP001374579"/>
    </source>
</evidence>
<feature type="domain" description="Ubiquitin-like" evidence="1">
    <location>
        <begin position="13"/>
        <end position="91"/>
    </location>
</feature>
<comment type="caution">
    <text evidence="2">The sequence shown here is derived from an EMBL/GenBank/DDBJ whole genome shotgun (WGS) entry which is preliminary data.</text>
</comment>
<dbReference type="EMBL" id="JBAMIC010000004">
    <property type="protein sequence ID" value="KAK7108464.1"/>
    <property type="molecule type" value="Genomic_DNA"/>
</dbReference>
<dbReference type="Pfam" id="PF00240">
    <property type="entry name" value="ubiquitin"/>
    <property type="match status" value="1"/>
</dbReference>
<dbReference type="CDD" id="cd17039">
    <property type="entry name" value="Ubl_ubiquitin_like"/>
    <property type="match status" value="1"/>
</dbReference>
<gene>
    <name evidence="2" type="ORF">V1264_016200</name>
</gene>
<dbReference type="SUPFAM" id="SSF54236">
    <property type="entry name" value="Ubiquitin-like"/>
    <property type="match status" value="1"/>
</dbReference>
<sequence length="91" mass="10158">MSVGFQMESEPFLNVKLAFTHPAHGSVSHYIQDFSPFNTIKQLKQDMAGKLAVPVEKQVWKYKGDVLYDAQTLDDVNLDDGDVIEVSSRAA</sequence>
<dbReference type="PROSITE" id="PS50053">
    <property type="entry name" value="UBIQUITIN_2"/>
    <property type="match status" value="1"/>
</dbReference>
<protein>
    <recommendedName>
        <fullName evidence="1">Ubiquitin-like domain-containing protein</fullName>
    </recommendedName>
</protein>
<dbReference type="SMART" id="SM00213">
    <property type="entry name" value="UBQ"/>
    <property type="match status" value="1"/>
</dbReference>
<evidence type="ECO:0000313" key="2">
    <source>
        <dbReference type="EMBL" id="KAK7108464.1"/>
    </source>
</evidence>
<keyword evidence="3" id="KW-1185">Reference proteome</keyword>
<evidence type="ECO:0000259" key="1">
    <source>
        <dbReference type="PROSITE" id="PS50053"/>
    </source>
</evidence>
<dbReference type="InterPro" id="IPR000626">
    <property type="entry name" value="Ubiquitin-like_dom"/>
</dbReference>
<accession>A0AAN9BNG6</accession>